<gene>
    <name evidence="2" type="ORF">SAMN05421799_101162</name>
</gene>
<accession>A0A1N7JSR4</accession>
<dbReference type="Pfam" id="PF12867">
    <property type="entry name" value="DinB_2"/>
    <property type="match status" value="1"/>
</dbReference>
<feature type="domain" description="DinB-like" evidence="1">
    <location>
        <begin position="31"/>
        <end position="155"/>
    </location>
</feature>
<dbReference type="EMBL" id="FTOO01000001">
    <property type="protein sequence ID" value="SIS52378.1"/>
    <property type="molecule type" value="Genomic_DNA"/>
</dbReference>
<evidence type="ECO:0000313" key="2">
    <source>
        <dbReference type="EMBL" id="SIS52378.1"/>
    </source>
</evidence>
<dbReference type="SUPFAM" id="SSF109854">
    <property type="entry name" value="DinB/YfiT-like putative metalloenzymes"/>
    <property type="match status" value="1"/>
</dbReference>
<dbReference type="Proteomes" id="UP000186156">
    <property type="component" value="Unassembled WGS sequence"/>
</dbReference>
<reference evidence="3" key="1">
    <citation type="submission" date="2017-01" db="EMBL/GenBank/DDBJ databases">
        <authorList>
            <person name="Varghese N."/>
            <person name="Submissions S."/>
        </authorList>
    </citation>
    <scope>NUCLEOTIDE SEQUENCE [LARGE SCALE GENOMIC DNA]</scope>
    <source>
        <strain evidence="3">DSM 16176</strain>
    </source>
</reference>
<sequence>MKEAPVQGDAMRKEGQAVVKEMSDLYDLYVKVHKTLHQMVDGLSDEQWLKKPADNFNNIASIVEHTLLVERRFFAQLKGESVDIDARAPFVATSWDVDKIKSMWAENEQLAKDAFESLSPEELEEPGAKLGVGEVNKRQLAAYAIAHTAHHRGQIPLVKKMLGI</sequence>
<name>A0A1N7JSR4_9BACL</name>
<organism evidence="2 3">
    <name type="scientific">Alicyclobacillus vulcanalis</name>
    <dbReference type="NCBI Taxonomy" id="252246"/>
    <lineage>
        <taxon>Bacteria</taxon>
        <taxon>Bacillati</taxon>
        <taxon>Bacillota</taxon>
        <taxon>Bacilli</taxon>
        <taxon>Bacillales</taxon>
        <taxon>Alicyclobacillaceae</taxon>
        <taxon>Alicyclobacillus</taxon>
    </lineage>
</organism>
<keyword evidence="3" id="KW-1185">Reference proteome</keyword>
<dbReference type="InterPro" id="IPR024775">
    <property type="entry name" value="DinB-like"/>
</dbReference>
<dbReference type="AlphaFoldDB" id="A0A1N7JSR4"/>
<protein>
    <submittedName>
        <fullName evidence="2">Uncharacterized damage-inducible protein DinB (Forms a four-helix bundle)</fullName>
    </submittedName>
</protein>
<evidence type="ECO:0000259" key="1">
    <source>
        <dbReference type="Pfam" id="PF12867"/>
    </source>
</evidence>
<evidence type="ECO:0000313" key="3">
    <source>
        <dbReference type="Proteomes" id="UP000186156"/>
    </source>
</evidence>
<dbReference type="Gene3D" id="1.20.120.450">
    <property type="entry name" value="dinb family like domain"/>
    <property type="match status" value="1"/>
</dbReference>
<dbReference type="InterPro" id="IPR034660">
    <property type="entry name" value="DinB/YfiT-like"/>
</dbReference>
<proteinExistence type="predicted"/>